<feature type="transmembrane region" description="Helical" evidence="4">
    <location>
        <begin position="54"/>
        <end position="74"/>
    </location>
</feature>
<name>A0ABN9SUT8_9DINO</name>
<evidence type="ECO:0000256" key="3">
    <source>
        <dbReference type="SAM" id="MobiDB-lite"/>
    </source>
</evidence>
<dbReference type="InterPro" id="IPR018881">
    <property type="entry name" value="C2orf69_mit"/>
</dbReference>
<dbReference type="PANTHER" id="PTHR24346">
    <property type="entry name" value="MAP/MICROTUBULE AFFINITY-REGULATING KINASE"/>
    <property type="match status" value="1"/>
</dbReference>
<gene>
    <name evidence="6" type="ORF">PCOR1329_LOCUS32660</name>
</gene>
<dbReference type="Gene3D" id="1.10.510.10">
    <property type="entry name" value="Transferase(Phosphotransferase) domain 1"/>
    <property type="match status" value="1"/>
</dbReference>
<keyword evidence="7" id="KW-1185">Reference proteome</keyword>
<feature type="transmembrane region" description="Helical" evidence="4">
    <location>
        <begin position="81"/>
        <end position="103"/>
    </location>
</feature>
<feature type="domain" description="Protein kinase" evidence="5">
    <location>
        <begin position="448"/>
        <end position="742"/>
    </location>
</feature>
<comment type="caution">
    <text evidence="6">The sequence shown here is derived from an EMBL/GenBank/DDBJ whole genome shotgun (WGS) entry which is preliminary data.</text>
</comment>
<dbReference type="InterPro" id="IPR000719">
    <property type="entry name" value="Prot_kinase_dom"/>
</dbReference>
<dbReference type="Pfam" id="PF10561">
    <property type="entry name" value="C2orf69"/>
    <property type="match status" value="1"/>
</dbReference>
<proteinExistence type="predicted"/>
<evidence type="ECO:0000259" key="5">
    <source>
        <dbReference type="PROSITE" id="PS50011"/>
    </source>
</evidence>
<dbReference type="PROSITE" id="PS50011">
    <property type="entry name" value="PROTEIN_KINASE_DOM"/>
    <property type="match status" value="1"/>
</dbReference>
<evidence type="ECO:0000256" key="2">
    <source>
        <dbReference type="ARBA" id="ARBA00022840"/>
    </source>
</evidence>
<evidence type="ECO:0000256" key="1">
    <source>
        <dbReference type="ARBA" id="ARBA00022741"/>
    </source>
</evidence>
<feature type="region of interest" description="Disordered" evidence="3">
    <location>
        <begin position="279"/>
        <end position="303"/>
    </location>
</feature>
<reference evidence="6" key="1">
    <citation type="submission" date="2023-10" db="EMBL/GenBank/DDBJ databases">
        <authorList>
            <person name="Chen Y."/>
            <person name="Shah S."/>
            <person name="Dougan E. K."/>
            <person name="Thang M."/>
            <person name="Chan C."/>
        </authorList>
    </citation>
    <scope>NUCLEOTIDE SEQUENCE [LARGE SCALE GENOMIC DNA]</scope>
</reference>
<dbReference type="SMART" id="SM00220">
    <property type="entry name" value="S_TKc"/>
    <property type="match status" value="1"/>
</dbReference>
<dbReference type="EMBL" id="CAUYUJ010013336">
    <property type="protein sequence ID" value="CAK0836033.1"/>
    <property type="molecule type" value="Genomic_DNA"/>
</dbReference>
<dbReference type="Proteomes" id="UP001189429">
    <property type="component" value="Unassembled WGS sequence"/>
</dbReference>
<dbReference type="Pfam" id="PF00069">
    <property type="entry name" value="Pkinase"/>
    <property type="match status" value="1"/>
</dbReference>
<evidence type="ECO:0000313" key="6">
    <source>
        <dbReference type="EMBL" id="CAK0836033.1"/>
    </source>
</evidence>
<keyword evidence="4" id="KW-0472">Membrane</keyword>
<accession>A0ABN9SUT8</accession>
<keyword evidence="1" id="KW-0547">Nucleotide-binding</keyword>
<keyword evidence="4" id="KW-0812">Transmembrane</keyword>
<dbReference type="PANTHER" id="PTHR24346:SF30">
    <property type="entry name" value="MATERNAL EMBRYONIC LEUCINE ZIPPER KINASE"/>
    <property type="match status" value="1"/>
</dbReference>
<protein>
    <recommendedName>
        <fullName evidence="5">Protein kinase domain-containing protein</fullName>
    </recommendedName>
</protein>
<feature type="compositionally biased region" description="Gly residues" evidence="3">
    <location>
        <begin position="292"/>
        <end position="302"/>
    </location>
</feature>
<evidence type="ECO:0000256" key="4">
    <source>
        <dbReference type="SAM" id="Phobius"/>
    </source>
</evidence>
<organism evidence="6 7">
    <name type="scientific">Prorocentrum cordatum</name>
    <dbReference type="NCBI Taxonomy" id="2364126"/>
    <lineage>
        <taxon>Eukaryota</taxon>
        <taxon>Sar</taxon>
        <taxon>Alveolata</taxon>
        <taxon>Dinophyceae</taxon>
        <taxon>Prorocentrales</taxon>
        <taxon>Prorocentraceae</taxon>
        <taxon>Prorocentrum</taxon>
    </lineage>
</organism>
<keyword evidence="2" id="KW-0067">ATP-binding</keyword>
<sequence length="758" mass="83136">MRKCRALAERNLMRCGTPPGFDESTAQVILLQEFEAHAEARLGAVLLRSSRCQIVALLELSMLIIFALVPRLYLMQSLLRVFLHVMKIVLYLVLALLHVQLVAPGDALPSAAQMADRQAKDETHPVVRLADAEFVAATAQQAAHPACQPLLVVLLAHADVPSALGHVLVWPAAAAALAISPCGLPACNFEAPGVKRFARREAQQRHVADAERCVVFFPGDISNFAAGYSYSLEGLLWVLCCKFPRETVVLVRPRMMIDHFAAYVNFFLVDSIGNPRPLSDLAPSKGAEDGEGGGAEPGGGGLQPPRAAEHLGLLLASLEGQLGHPLPPRLALVGFSKGCAAVHFVDPGLTVPGVFPVDADDLREARGHAAAPMQQLGGVLGLVYGPQPTAQLDAPQKDRRVPIDNTDTSLDQRVEKEAHVVAQMTPEFLRAGMDAVAACIQPWDDRRFRRVKQLQEAKRNHGCVELMREGGTFVAVKKMPTRWIRGSPDEFESRYPDATERPWFDVGLVRRLNEIGYAYSVKLLGVFADHESTYVVSSLASEGDLFAWCDCDPKPGLKREAAMYPLVHQIFAAVRWLHDLGVAHRDLSLENLLLHNENCGLTIKIIDFGMATLDRSATAEIRGKQSYQAPEIHLPEPFDTMMTDPFSLGVVLFAMGSQDYPWSATKRKTCELFEYVCMFGFTKFLSKRRLRKGGGESLAEVFSPSFTALLVGLLAKCFETPENGSERRSSVWDCKWMQQPLVTTTEGEACTACAAYCT</sequence>
<evidence type="ECO:0000313" key="7">
    <source>
        <dbReference type="Proteomes" id="UP001189429"/>
    </source>
</evidence>
<dbReference type="SUPFAM" id="SSF56112">
    <property type="entry name" value="Protein kinase-like (PK-like)"/>
    <property type="match status" value="1"/>
</dbReference>
<keyword evidence="4" id="KW-1133">Transmembrane helix</keyword>
<dbReference type="InterPro" id="IPR011009">
    <property type="entry name" value="Kinase-like_dom_sf"/>
</dbReference>